<keyword evidence="5 9" id="KW-0560">Oxidoreductase</keyword>
<evidence type="ECO:0000256" key="4">
    <source>
        <dbReference type="ARBA" id="ARBA00022723"/>
    </source>
</evidence>
<comment type="caution">
    <text evidence="10">The sequence shown here is derived from an EMBL/GenBank/DDBJ whole genome shotgun (WGS) entry which is preliminary data.</text>
</comment>
<keyword evidence="6 8" id="KW-0408">Iron</keyword>
<dbReference type="PRINTS" id="PR00463">
    <property type="entry name" value="EP450I"/>
</dbReference>
<evidence type="ECO:0000313" key="10">
    <source>
        <dbReference type="EMBL" id="GKV31062.1"/>
    </source>
</evidence>
<dbReference type="InterPro" id="IPR002401">
    <property type="entry name" value="Cyt_P450_E_grp-I"/>
</dbReference>
<dbReference type="AlphaFoldDB" id="A0AAV5L2M3"/>
<keyword evidence="4 8" id="KW-0479">Metal-binding</keyword>
<keyword evidence="11" id="KW-1185">Reference proteome</keyword>
<organism evidence="10 11">
    <name type="scientific">Rubroshorea leprosula</name>
    <dbReference type="NCBI Taxonomy" id="152421"/>
    <lineage>
        <taxon>Eukaryota</taxon>
        <taxon>Viridiplantae</taxon>
        <taxon>Streptophyta</taxon>
        <taxon>Embryophyta</taxon>
        <taxon>Tracheophyta</taxon>
        <taxon>Spermatophyta</taxon>
        <taxon>Magnoliopsida</taxon>
        <taxon>eudicotyledons</taxon>
        <taxon>Gunneridae</taxon>
        <taxon>Pentapetalae</taxon>
        <taxon>rosids</taxon>
        <taxon>malvids</taxon>
        <taxon>Malvales</taxon>
        <taxon>Dipterocarpaceae</taxon>
        <taxon>Rubroshorea</taxon>
    </lineage>
</organism>
<comment type="similarity">
    <text evidence="2 9">Belongs to the cytochrome P450 family.</text>
</comment>
<dbReference type="GO" id="GO:0005506">
    <property type="term" value="F:iron ion binding"/>
    <property type="evidence" value="ECO:0007669"/>
    <property type="project" value="InterPro"/>
</dbReference>
<dbReference type="InterPro" id="IPR036396">
    <property type="entry name" value="Cyt_P450_sf"/>
</dbReference>
<dbReference type="PANTHER" id="PTHR47946:SF4">
    <property type="entry name" value="CYTOCHROME P450 FAMILY 78 PROTEIN"/>
    <property type="match status" value="1"/>
</dbReference>
<dbReference type="PROSITE" id="PS00086">
    <property type="entry name" value="CYTOCHROME_P450"/>
    <property type="match status" value="1"/>
</dbReference>
<feature type="binding site" description="axial binding residue" evidence="8">
    <location>
        <position position="228"/>
    </location>
    <ligand>
        <name>heme</name>
        <dbReference type="ChEBI" id="CHEBI:30413"/>
    </ligand>
    <ligandPart>
        <name>Fe</name>
        <dbReference type="ChEBI" id="CHEBI:18248"/>
    </ligandPart>
</feature>
<dbReference type="GO" id="GO:0016705">
    <property type="term" value="F:oxidoreductase activity, acting on paired donors, with incorporation or reduction of molecular oxygen"/>
    <property type="evidence" value="ECO:0007669"/>
    <property type="project" value="InterPro"/>
</dbReference>
<keyword evidence="3 8" id="KW-0349">Heme</keyword>
<evidence type="ECO:0000256" key="3">
    <source>
        <dbReference type="ARBA" id="ARBA00022617"/>
    </source>
</evidence>
<dbReference type="SUPFAM" id="SSF48264">
    <property type="entry name" value="Cytochrome P450"/>
    <property type="match status" value="1"/>
</dbReference>
<dbReference type="PRINTS" id="PR00385">
    <property type="entry name" value="P450"/>
</dbReference>
<dbReference type="InterPro" id="IPR001128">
    <property type="entry name" value="Cyt_P450"/>
</dbReference>
<evidence type="ECO:0000256" key="2">
    <source>
        <dbReference type="ARBA" id="ARBA00010617"/>
    </source>
</evidence>
<keyword evidence="7 9" id="KW-0503">Monooxygenase</keyword>
<dbReference type="Proteomes" id="UP001054252">
    <property type="component" value="Unassembled WGS sequence"/>
</dbReference>
<evidence type="ECO:0000313" key="11">
    <source>
        <dbReference type="Proteomes" id="UP001054252"/>
    </source>
</evidence>
<accession>A0AAV5L2M3</accession>
<dbReference type="Pfam" id="PF00067">
    <property type="entry name" value="p450"/>
    <property type="match status" value="2"/>
</dbReference>
<dbReference type="GO" id="GO:0004497">
    <property type="term" value="F:monooxygenase activity"/>
    <property type="evidence" value="ECO:0007669"/>
    <property type="project" value="UniProtKB-KW"/>
</dbReference>
<comment type="cofactor">
    <cofactor evidence="1 8">
        <name>heme</name>
        <dbReference type="ChEBI" id="CHEBI:30413"/>
    </cofactor>
</comment>
<evidence type="ECO:0008006" key="12">
    <source>
        <dbReference type="Google" id="ProtNLM"/>
    </source>
</evidence>
<name>A0AAV5L2M3_9ROSI</name>
<evidence type="ECO:0000256" key="9">
    <source>
        <dbReference type="RuleBase" id="RU000461"/>
    </source>
</evidence>
<sequence length="288" mass="32364">MLRAILSEQTLNGIVLLRKHLQAAALNNIMGTVFGKRYDLTKCNAEARELQEMRCSTLVPRVKNLVKKIIEEHRNQSQKLSDSSDFIDVLLSLDGTDMLCEDDTVAVLWEMIFRGTDTTGLLTEWVMAELVLNPDSQTQLHQELDLVVGDKTVTDADVAKLPYLQAVIKETLRVHCTPTWFTSFLGKTFLVPLVFKPERFMRSLGGVDVKVRGGDLRLAPFGAGRRVCPGKNLGLVTVSLWVAKLVHHFEWVRDPMNPVDLTEVLKLSSEMKNPLCAKAIPRRCLHTS</sequence>
<dbReference type="PANTHER" id="PTHR47946">
    <property type="entry name" value="CYTOCHROME P450 78A7-RELATED"/>
    <property type="match status" value="1"/>
</dbReference>
<evidence type="ECO:0000256" key="1">
    <source>
        <dbReference type="ARBA" id="ARBA00001971"/>
    </source>
</evidence>
<dbReference type="InterPro" id="IPR017972">
    <property type="entry name" value="Cyt_P450_CS"/>
</dbReference>
<reference evidence="10 11" key="1">
    <citation type="journal article" date="2021" name="Commun. Biol.">
        <title>The genome of Shorea leprosula (Dipterocarpaceae) highlights the ecological relevance of drought in aseasonal tropical rainforests.</title>
        <authorList>
            <person name="Ng K.K.S."/>
            <person name="Kobayashi M.J."/>
            <person name="Fawcett J.A."/>
            <person name="Hatakeyama M."/>
            <person name="Paape T."/>
            <person name="Ng C.H."/>
            <person name="Ang C.C."/>
            <person name="Tnah L.H."/>
            <person name="Lee C.T."/>
            <person name="Nishiyama T."/>
            <person name="Sese J."/>
            <person name="O'Brien M.J."/>
            <person name="Copetti D."/>
            <person name="Mohd Noor M.I."/>
            <person name="Ong R.C."/>
            <person name="Putra M."/>
            <person name="Sireger I.Z."/>
            <person name="Indrioko S."/>
            <person name="Kosugi Y."/>
            <person name="Izuno A."/>
            <person name="Isagi Y."/>
            <person name="Lee S.L."/>
            <person name="Shimizu K.K."/>
        </authorList>
    </citation>
    <scope>NUCLEOTIDE SEQUENCE [LARGE SCALE GENOMIC DNA]</scope>
    <source>
        <strain evidence="10">214</strain>
    </source>
</reference>
<proteinExistence type="inferred from homology"/>
<evidence type="ECO:0000256" key="8">
    <source>
        <dbReference type="PIRSR" id="PIRSR602401-1"/>
    </source>
</evidence>
<evidence type="ECO:0000256" key="5">
    <source>
        <dbReference type="ARBA" id="ARBA00023002"/>
    </source>
</evidence>
<evidence type="ECO:0000256" key="7">
    <source>
        <dbReference type="ARBA" id="ARBA00023033"/>
    </source>
</evidence>
<dbReference type="GO" id="GO:0020037">
    <property type="term" value="F:heme binding"/>
    <property type="evidence" value="ECO:0007669"/>
    <property type="project" value="InterPro"/>
</dbReference>
<protein>
    <recommendedName>
        <fullName evidence="12">Cytochrome P450</fullName>
    </recommendedName>
</protein>
<dbReference type="Gene3D" id="1.10.630.10">
    <property type="entry name" value="Cytochrome P450"/>
    <property type="match status" value="2"/>
</dbReference>
<dbReference type="InterPro" id="IPR051996">
    <property type="entry name" value="Cytochrome_P450_78A"/>
</dbReference>
<evidence type="ECO:0000256" key="6">
    <source>
        <dbReference type="ARBA" id="ARBA00023004"/>
    </source>
</evidence>
<gene>
    <name evidence="10" type="ORF">SLEP1_g39803</name>
</gene>
<dbReference type="EMBL" id="BPVZ01000089">
    <property type="protein sequence ID" value="GKV31062.1"/>
    <property type="molecule type" value="Genomic_DNA"/>
</dbReference>